<dbReference type="EMBL" id="JBBPBN010000012">
    <property type="protein sequence ID" value="KAK9027316.1"/>
    <property type="molecule type" value="Genomic_DNA"/>
</dbReference>
<evidence type="ECO:0000313" key="1">
    <source>
        <dbReference type="EMBL" id="KAK9027316.1"/>
    </source>
</evidence>
<sequence>MRSCFTVFCPDFKSASQLREKVEASSIAKNRFDRVSNGIVDALKDHEDILEMGAHSRASEQPSMIGSSFYVPGS</sequence>
<evidence type="ECO:0000313" key="2">
    <source>
        <dbReference type="Proteomes" id="UP001396334"/>
    </source>
</evidence>
<name>A0ABR2SPW9_9ROSI</name>
<proteinExistence type="predicted"/>
<gene>
    <name evidence="1" type="ORF">V6N11_067154</name>
</gene>
<comment type="caution">
    <text evidence="1">The sequence shown here is derived from an EMBL/GenBank/DDBJ whole genome shotgun (WGS) entry which is preliminary data.</text>
</comment>
<protein>
    <submittedName>
        <fullName evidence="1">Uncharacterized protein</fullName>
    </submittedName>
</protein>
<accession>A0ABR2SPW9</accession>
<organism evidence="1 2">
    <name type="scientific">Hibiscus sabdariffa</name>
    <name type="common">roselle</name>
    <dbReference type="NCBI Taxonomy" id="183260"/>
    <lineage>
        <taxon>Eukaryota</taxon>
        <taxon>Viridiplantae</taxon>
        <taxon>Streptophyta</taxon>
        <taxon>Embryophyta</taxon>
        <taxon>Tracheophyta</taxon>
        <taxon>Spermatophyta</taxon>
        <taxon>Magnoliopsida</taxon>
        <taxon>eudicotyledons</taxon>
        <taxon>Gunneridae</taxon>
        <taxon>Pentapetalae</taxon>
        <taxon>rosids</taxon>
        <taxon>malvids</taxon>
        <taxon>Malvales</taxon>
        <taxon>Malvaceae</taxon>
        <taxon>Malvoideae</taxon>
        <taxon>Hibiscus</taxon>
    </lineage>
</organism>
<reference evidence="1 2" key="1">
    <citation type="journal article" date="2024" name="G3 (Bethesda)">
        <title>Genome assembly of Hibiscus sabdariffa L. provides insights into metabolisms of medicinal natural products.</title>
        <authorList>
            <person name="Kim T."/>
        </authorList>
    </citation>
    <scope>NUCLEOTIDE SEQUENCE [LARGE SCALE GENOMIC DNA]</scope>
    <source>
        <strain evidence="1">TK-2024</strain>
        <tissue evidence="1">Old leaves</tissue>
    </source>
</reference>
<dbReference type="Proteomes" id="UP001396334">
    <property type="component" value="Unassembled WGS sequence"/>
</dbReference>
<keyword evidence="2" id="KW-1185">Reference proteome</keyword>